<comment type="subcellular location">
    <subcellularLocation>
        <location evidence="1">Membrane</location>
        <topology evidence="1">Single-pass membrane protein</topology>
    </subcellularLocation>
</comment>
<name>A0A803PQB0_CANSA</name>
<dbReference type="EC" id="2.7.11.1" evidence="2"/>
<comment type="catalytic activity">
    <reaction evidence="11">
        <text>L-threonyl-[protein] + ATP = O-phospho-L-threonyl-[protein] + ADP + H(+)</text>
        <dbReference type="Rhea" id="RHEA:46608"/>
        <dbReference type="Rhea" id="RHEA-COMP:11060"/>
        <dbReference type="Rhea" id="RHEA-COMP:11605"/>
        <dbReference type="ChEBI" id="CHEBI:15378"/>
        <dbReference type="ChEBI" id="CHEBI:30013"/>
        <dbReference type="ChEBI" id="CHEBI:30616"/>
        <dbReference type="ChEBI" id="CHEBI:61977"/>
        <dbReference type="ChEBI" id="CHEBI:456216"/>
        <dbReference type="EC" id="2.7.11.1"/>
    </reaction>
</comment>
<dbReference type="PANTHER" id="PTHR47984">
    <property type="entry name" value="OS01G0323000 PROTEIN"/>
    <property type="match status" value="1"/>
</dbReference>
<keyword evidence="10" id="KW-0472">Membrane</keyword>
<proteinExistence type="predicted"/>
<dbReference type="InterPro" id="IPR017441">
    <property type="entry name" value="Protein_kinase_ATP_BS"/>
</dbReference>
<dbReference type="EMBL" id="UZAU01000420">
    <property type="status" value="NOT_ANNOTATED_CDS"/>
    <property type="molecule type" value="Genomic_DNA"/>
</dbReference>
<evidence type="ECO:0000256" key="4">
    <source>
        <dbReference type="ARBA" id="ARBA00022679"/>
    </source>
</evidence>
<keyword evidence="6 13" id="KW-0547">Nucleotide-binding</keyword>
<reference evidence="14" key="2">
    <citation type="submission" date="2021-03" db="UniProtKB">
        <authorList>
            <consortium name="EnsemblPlants"/>
        </authorList>
    </citation>
    <scope>IDENTIFICATION</scope>
</reference>
<evidence type="ECO:0000256" key="9">
    <source>
        <dbReference type="ARBA" id="ARBA00022989"/>
    </source>
</evidence>
<keyword evidence="8 13" id="KW-0067">ATP-binding</keyword>
<sequence length="181" mass="20196">MYSQPNRILHKRYRARYRISSPNVSQNAYNNTSSLDRRLLTRNLSECEMMGFRYGPAMSAQWSTRTSSVASDADSLVARPRDAWRKMFSMNEIDVATNGFSRANVIGSGEYGTVYCGVLFDNTRVAVKKLLISSLFAPLVPLVPDLWGTKPKFSAVTWQLIETLAASFSPRVVIGAISTTL</sequence>
<dbReference type="PANTHER" id="PTHR47984:SF22">
    <property type="entry name" value="OS03G0125600 PROTEIN"/>
    <property type="match status" value="1"/>
</dbReference>
<dbReference type="InterPro" id="IPR011009">
    <property type="entry name" value="Kinase-like_dom_sf"/>
</dbReference>
<dbReference type="Gene3D" id="3.30.200.20">
    <property type="entry name" value="Phosphorylase Kinase, domain 1"/>
    <property type="match status" value="1"/>
</dbReference>
<dbReference type="Proteomes" id="UP000596661">
    <property type="component" value="Chromosome 5"/>
</dbReference>
<comment type="catalytic activity">
    <reaction evidence="12">
        <text>L-seryl-[protein] + ATP = O-phospho-L-seryl-[protein] + ADP + H(+)</text>
        <dbReference type="Rhea" id="RHEA:17989"/>
        <dbReference type="Rhea" id="RHEA-COMP:9863"/>
        <dbReference type="Rhea" id="RHEA-COMP:11604"/>
        <dbReference type="ChEBI" id="CHEBI:15378"/>
        <dbReference type="ChEBI" id="CHEBI:29999"/>
        <dbReference type="ChEBI" id="CHEBI:30616"/>
        <dbReference type="ChEBI" id="CHEBI:83421"/>
        <dbReference type="ChEBI" id="CHEBI:456216"/>
        <dbReference type="EC" id="2.7.11.1"/>
    </reaction>
</comment>
<keyword evidence="4" id="KW-0808">Transferase</keyword>
<evidence type="ECO:0000256" key="12">
    <source>
        <dbReference type="ARBA" id="ARBA00048679"/>
    </source>
</evidence>
<keyword evidence="15" id="KW-1185">Reference proteome</keyword>
<evidence type="ECO:0000256" key="6">
    <source>
        <dbReference type="ARBA" id="ARBA00022741"/>
    </source>
</evidence>
<accession>A0A803PQB0</accession>
<evidence type="ECO:0000256" key="7">
    <source>
        <dbReference type="ARBA" id="ARBA00022777"/>
    </source>
</evidence>
<keyword evidence="9" id="KW-1133">Transmembrane helix</keyword>
<dbReference type="GO" id="GO:0004674">
    <property type="term" value="F:protein serine/threonine kinase activity"/>
    <property type="evidence" value="ECO:0007669"/>
    <property type="project" value="UniProtKB-EC"/>
</dbReference>
<evidence type="ECO:0000313" key="15">
    <source>
        <dbReference type="Proteomes" id="UP000596661"/>
    </source>
</evidence>
<protein>
    <recommendedName>
        <fullName evidence="2">non-specific serine/threonine protein kinase</fullName>
        <ecNumber evidence="2">2.7.11.1</ecNumber>
    </recommendedName>
</protein>
<dbReference type="InterPro" id="IPR052232">
    <property type="entry name" value="RLK_Ser/Thr-Kinase"/>
</dbReference>
<reference evidence="14" key="1">
    <citation type="submission" date="2018-11" db="EMBL/GenBank/DDBJ databases">
        <authorList>
            <person name="Grassa J C."/>
        </authorList>
    </citation>
    <scope>NUCLEOTIDE SEQUENCE [LARGE SCALE GENOMIC DNA]</scope>
</reference>
<dbReference type="Gramene" id="evm.model.05.404">
    <property type="protein sequence ID" value="cds.evm.model.05.404"/>
    <property type="gene ID" value="evm.TU.05.404"/>
</dbReference>
<keyword evidence="5" id="KW-0812">Transmembrane</keyword>
<evidence type="ECO:0000313" key="14">
    <source>
        <dbReference type="EnsemblPlants" id="cds.evm.model.05.404"/>
    </source>
</evidence>
<evidence type="ECO:0000256" key="13">
    <source>
        <dbReference type="PROSITE-ProRule" id="PRU10141"/>
    </source>
</evidence>
<evidence type="ECO:0000256" key="5">
    <source>
        <dbReference type="ARBA" id="ARBA00022692"/>
    </source>
</evidence>
<dbReference type="AlphaFoldDB" id="A0A803PQB0"/>
<organism evidence="14 15">
    <name type="scientific">Cannabis sativa</name>
    <name type="common">Hemp</name>
    <name type="synonym">Marijuana</name>
    <dbReference type="NCBI Taxonomy" id="3483"/>
    <lineage>
        <taxon>Eukaryota</taxon>
        <taxon>Viridiplantae</taxon>
        <taxon>Streptophyta</taxon>
        <taxon>Embryophyta</taxon>
        <taxon>Tracheophyta</taxon>
        <taxon>Spermatophyta</taxon>
        <taxon>Magnoliopsida</taxon>
        <taxon>eudicotyledons</taxon>
        <taxon>Gunneridae</taxon>
        <taxon>Pentapetalae</taxon>
        <taxon>rosids</taxon>
        <taxon>fabids</taxon>
        <taxon>Rosales</taxon>
        <taxon>Cannabaceae</taxon>
        <taxon>Cannabis</taxon>
    </lineage>
</organism>
<feature type="binding site" evidence="13">
    <location>
        <position position="129"/>
    </location>
    <ligand>
        <name>ATP</name>
        <dbReference type="ChEBI" id="CHEBI:30616"/>
    </ligand>
</feature>
<dbReference type="PROSITE" id="PS00107">
    <property type="entry name" value="PROTEIN_KINASE_ATP"/>
    <property type="match status" value="1"/>
</dbReference>
<dbReference type="GO" id="GO:0005524">
    <property type="term" value="F:ATP binding"/>
    <property type="evidence" value="ECO:0007669"/>
    <property type="project" value="UniProtKB-UniRule"/>
</dbReference>
<evidence type="ECO:0000256" key="10">
    <source>
        <dbReference type="ARBA" id="ARBA00023136"/>
    </source>
</evidence>
<dbReference type="SUPFAM" id="SSF56112">
    <property type="entry name" value="Protein kinase-like (PK-like)"/>
    <property type="match status" value="1"/>
</dbReference>
<evidence type="ECO:0000256" key="3">
    <source>
        <dbReference type="ARBA" id="ARBA00022553"/>
    </source>
</evidence>
<evidence type="ECO:0000256" key="11">
    <source>
        <dbReference type="ARBA" id="ARBA00047899"/>
    </source>
</evidence>
<keyword evidence="7" id="KW-0418">Kinase</keyword>
<dbReference type="EnsemblPlants" id="evm.model.05.404">
    <property type="protein sequence ID" value="cds.evm.model.05.404"/>
    <property type="gene ID" value="evm.TU.05.404"/>
</dbReference>
<keyword evidence="3" id="KW-0597">Phosphoprotein</keyword>
<evidence type="ECO:0000256" key="2">
    <source>
        <dbReference type="ARBA" id="ARBA00012513"/>
    </source>
</evidence>
<evidence type="ECO:0000256" key="1">
    <source>
        <dbReference type="ARBA" id="ARBA00004167"/>
    </source>
</evidence>
<evidence type="ECO:0000256" key="8">
    <source>
        <dbReference type="ARBA" id="ARBA00022840"/>
    </source>
</evidence>
<dbReference type="GO" id="GO:0016020">
    <property type="term" value="C:membrane"/>
    <property type="evidence" value="ECO:0007669"/>
    <property type="project" value="UniProtKB-SubCell"/>
</dbReference>